<proteinExistence type="predicted"/>
<organism evidence="1 2">
    <name type="scientific">Fusarium oxysporum f. sp. cepae</name>
    <dbReference type="NCBI Taxonomy" id="396571"/>
    <lineage>
        <taxon>Eukaryota</taxon>
        <taxon>Fungi</taxon>
        <taxon>Dikarya</taxon>
        <taxon>Ascomycota</taxon>
        <taxon>Pezizomycotina</taxon>
        <taxon>Sordariomycetes</taxon>
        <taxon>Hypocreomycetidae</taxon>
        <taxon>Hypocreales</taxon>
        <taxon>Nectriaceae</taxon>
        <taxon>Fusarium</taxon>
        <taxon>Fusarium oxysporum species complex</taxon>
    </lineage>
</organism>
<evidence type="ECO:0000313" key="1">
    <source>
        <dbReference type="EMBL" id="RKK11026.1"/>
    </source>
</evidence>
<evidence type="ECO:0000313" key="2">
    <source>
        <dbReference type="Proteomes" id="UP000270866"/>
    </source>
</evidence>
<dbReference type="AlphaFoldDB" id="A0A3L6N121"/>
<name>A0A3L6N121_FUSOX</name>
<protein>
    <submittedName>
        <fullName evidence="1">Uncharacterized protein</fullName>
    </submittedName>
</protein>
<sequence>MRRTPKRCRAIAICGIDIGLSHFKKQLHHFFIALYRCPPKRCPTHFVFDFDVDLSRLKKQLYQE</sequence>
<comment type="caution">
    <text evidence="1">The sequence shown here is derived from an EMBL/GenBank/DDBJ whole genome shotgun (WGS) entry which is preliminary data.</text>
</comment>
<dbReference type="EMBL" id="MRCU01000010">
    <property type="protein sequence ID" value="RKK11026.1"/>
    <property type="molecule type" value="Genomic_DNA"/>
</dbReference>
<accession>A0A3L6N121</accession>
<reference evidence="1 2" key="1">
    <citation type="journal article" date="2018" name="Sci. Rep.">
        <title>Characterisation of pathogen-specific regions and novel effector candidates in Fusarium oxysporum f. sp. cepae.</title>
        <authorList>
            <person name="Armitage A.D."/>
            <person name="Taylor A."/>
            <person name="Sobczyk M.K."/>
            <person name="Baxter L."/>
            <person name="Greenfield B.P."/>
            <person name="Bates H.J."/>
            <person name="Wilson F."/>
            <person name="Jackson A.C."/>
            <person name="Ott S."/>
            <person name="Harrison R.J."/>
            <person name="Clarkson J.P."/>
        </authorList>
    </citation>
    <scope>NUCLEOTIDE SEQUENCE [LARGE SCALE GENOMIC DNA]</scope>
    <source>
        <strain evidence="1 2">FoC_Fus2</strain>
    </source>
</reference>
<gene>
    <name evidence="1" type="ORF">BFJ65_g15018</name>
</gene>
<dbReference type="Proteomes" id="UP000270866">
    <property type="component" value="Unassembled WGS sequence"/>
</dbReference>